<organism evidence="1 2">
    <name type="scientific">Araneus ventricosus</name>
    <name type="common">Orbweaver spider</name>
    <name type="synonym">Epeira ventricosa</name>
    <dbReference type="NCBI Taxonomy" id="182803"/>
    <lineage>
        <taxon>Eukaryota</taxon>
        <taxon>Metazoa</taxon>
        <taxon>Ecdysozoa</taxon>
        <taxon>Arthropoda</taxon>
        <taxon>Chelicerata</taxon>
        <taxon>Arachnida</taxon>
        <taxon>Araneae</taxon>
        <taxon>Araneomorphae</taxon>
        <taxon>Entelegynae</taxon>
        <taxon>Araneoidea</taxon>
        <taxon>Araneidae</taxon>
        <taxon>Araneus</taxon>
    </lineage>
</organism>
<evidence type="ECO:0000313" key="2">
    <source>
        <dbReference type="Proteomes" id="UP000499080"/>
    </source>
</evidence>
<dbReference type="AlphaFoldDB" id="A0A4Y2I5T4"/>
<reference evidence="1 2" key="1">
    <citation type="journal article" date="2019" name="Sci. Rep.">
        <title>Orb-weaving spider Araneus ventricosus genome elucidates the spidroin gene catalogue.</title>
        <authorList>
            <person name="Kono N."/>
            <person name="Nakamura H."/>
            <person name="Ohtoshi R."/>
            <person name="Moran D.A.P."/>
            <person name="Shinohara A."/>
            <person name="Yoshida Y."/>
            <person name="Fujiwara M."/>
            <person name="Mori M."/>
            <person name="Tomita M."/>
            <person name="Arakawa K."/>
        </authorList>
    </citation>
    <scope>NUCLEOTIDE SEQUENCE [LARGE SCALE GENOMIC DNA]</scope>
</reference>
<keyword evidence="2" id="KW-1185">Reference proteome</keyword>
<sequence length="134" mass="14986">MLKRQERRSYAAQRNQLTKRVTQIAILVCSKVAAIWLCKSAASLTRQDCKFTKSLKQVIASFVVTMRQACNKLAVSSSLQTFREKIASRQGYIPPPFFKALSADGSSFFITAEQRVGLPSYRGVILSPFCFIIA</sequence>
<name>A0A4Y2I5T4_ARAVE</name>
<gene>
    <name evidence="1" type="ORF">AVEN_46420_1</name>
</gene>
<accession>A0A4Y2I5T4</accession>
<dbReference type="Proteomes" id="UP000499080">
    <property type="component" value="Unassembled WGS sequence"/>
</dbReference>
<proteinExistence type="predicted"/>
<protein>
    <submittedName>
        <fullName evidence="1">Uncharacterized protein</fullName>
    </submittedName>
</protein>
<comment type="caution">
    <text evidence="1">The sequence shown here is derived from an EMBL/GenBank/DDBJ whole genome shotgun (WGS) entry which is preliminary data.</text>
</comment>
<evidence type="ECO:0000313" key="1">
    <source>
        <dbReference type="EMBL" id="GBM73121.1"/>
    </source>
</evidence>
<dbReference type="EMBL" id="BGPR01002420">
    <property type="protein sequence ID" value="GBM73121.1"/>
    <property type="molecule type" value="Genomic_DNA"/>
</dbReference>